<protein>
    <submittedName>
        <fullName evidence="2">Glycosyl transferase family 2</fullName>
    </submittedName>
</protein>
<dbReference type="Gene3D" id="3.90.550.10">
    <property type="entry name" value="Spore Coat Polysaccharide Biosynthesis Protein SpsA, Chain A"/>
    <property type="match status" value="1"/>
</dbReference>
<dbReference type="PANTHER" id="PTHR43685:SF2">
    <property type="entry name" value="GLYCOSYLTRANSFERASE 2-LIKE DOMAIN-CONTAINING PROTEIN"/>
    <property type="match status" value="1"/>
</dbReference>
<gene>
    <name evidence="2" type="ORF">EDD76_107234</name>
</gene>
<dbReference type="InterPro" id="IPR001173">
    <property type="entry name" value="Glyco_trans_2-like"/>
</dbReference>
<evidence type="ECO:0000259" key="1">
    <source>
        <dbReference type="Pfam" id="PF00535"/>
    </source>
</evidence>
<keyword evidence="3" id="KW-1185">Reference proteome</keyword>
<dbReference type="PANTHER" id="PTHR43685">
    <property type="entry name" value="GLYCOSYLTRANSFERASE"/>
    <property type="match status" value="1"/>
</dbReference>
<dbReference type="CDD" id="cd00761">
    <property type="entry name" value="Glyco_tranf_GTA_type"/>
    <property type="match status" value="1"/>
</dbReference>
<dbReference type="RefSeq" id="WP_031391038.1">
    <property type="nucleotide sequence ID" value="NZ_JPNB01000002.1"/>
</dbReference>
<feature type="domain" description="Glycosyltransferase 2-like" evidence="1">
    <location>
        <begin position="7"/>
        <end position="164"/>
    </location>
</feature>
<keyword evidence="2" id="KW-0808">Transferase</keyword>
<dbReference type="GO" id="GO:0016740">
    <property type="term" value="F:transferase activity"/>
    <property type="evidence" value="ECO:0007669"/>
    <property type="project" value="UniProtKB-KW"/>
</dbReference>
<sequence>MEQTLISVIVPLYHGEKYISKIVPQIETAKKVAGNLTDIELIFINDYPDGKIAEDFAGHEVEIKLFNLKENRGIHGARVEGLGRSRGEYVLFLDQDDKILPEYFSCQLYKIGKCDAVVCKLIHENKQFYDMRMPFESVINKDYMFSVRNSIISPGQVLIRKDAISEVWKNATLSNNGADDWLLWICMMAEGKRFALNNEILFEHVVEGNNASINTNYMINSEREVFEIVSENGLLSKDELNCLSITVKNVVDEHIKALCKFQKMFFLYNEWMKLQEQDIYISDYLKQLEYNDIAIYADSYIGKRLYHNLKKDGLNISFFIDMNAKYLREDIPIYTLDEELPEVDIIIISLVEEENSIMERLSYKTEAKVLSITELIRQMKARIR</sequence>
<dbReference type="AlphaFoldDB" id="A0A4R1QYS5"/>
<dbReference type="STRING" id="1469948.GCA_000732725_02354"/>
<evidence type="ECO:0000313" key="3">
    <source>
        <dbReference type="Proteomes" id="UP000295718"/>
    </source>
</evidence>
<reference evidence="2 3" key="1">
    <citation type="submission" date="2019-03" db="EMBL/GenBank/DDBJ databases">
        <title>Genomic Encyclopedia of Type Strains, Phase IV (KMG-IV): sequencing the most valuable type-strain genomes for metagenomic binning, comparative biology and taxonomic classification.</title>
        <authorList>
            <person name="Goeker M."/>
        </authorList>
    </citation>
    <scope>NUCLEOTIDE SEQUENCE [LARGE SCALE GENOMIC DNA]</scope>
    <source>
        <strain evidence="2 3">DSM 100556</strain>
    </source>
</reference>
<name>A0A4R1QYS5_9FIRM</name>
<dbReference type="SUPFAM" id="SSF53448">
    <property type="entry name" value="Nucleotide-diphospho-sugar transferases"/>
    <property type="match status" value="1"/>
</dbReference>
<dbReference type="EMBL" id="SLUO01000007">
    <property type="protein sequence ID" value="TCL58118.1"/>
    <property type="molecule type" value="Genomic_DNA"/>
</dbReference>
<dbReference type="Pfam" id="PF00535">
    <property type="entry name" value="Glycos_transf_2"/>
    <property type="match status" value="1"/>
</dbReference>
<dbReference type="InterPro" id="IPR029044">
    <property type="entry name" value="Nucleotide-diphossugar_trans"/>
</dbReference>
<dbReference type="Proteomes" id="UP000295718">
    <property type="component" value="Unassembled WGS sequence"/>
</dbReference>
<proteinExistence type="predicted"/>
<evidence type="ECO:0000313" key="2">
    <source>
        <dbReference type="EMBL" id="TCL58118.1"/>
    </source>
</evidence>
<dbReference type="InterPro" id="IPR050834">
    <property type="entry name" value="Glycosyltransf_2"/>
</dbReference>
<accession>A0A4R1QYS5</accession>
<comment type="caution">
    <text evidence="2">The sequence shown here is derived from an EMBL/GenBank/DDBJ whole genome shotgun (WGS) entry which is preliminary data.</text>
</comment>
<organism evidence="2 3">
    <name type="scientific">Kineothrix alysoides</name>
    <dbReference type="NCBI Taxonomy" id="1469948"/>
    <lineage>
        <taxon>Bacteria</taxon>
        <taxon>Bacillati</taxon>
        <taxon>Bacillota</taxon>
        <taxon>Clostridia</taxon>
        <taxon>Lachnospirales</taxon>
        <taxon>Lachnospiraceae</taxon>
        <taxon>Kineothrix</taxon>
    </lineage>
</organism>